<evidence type="ECO:0000313" key="3">
    <source>
        <dbReference type="EMBL" id="EUC36568.1"/>
    </source>
</evidence>
<dbReference type="GO" id="GO:0042790">
    <property type="term" value="P:nucleolar large rRNA transcription by RNA polymerase I"/>
    <property type="evidence" value="ECO:0007669"/>
    <property type="project" value="TreeGrafter"/>
</dbReference>
<dbReference type="GO" id="GO:0001164">
    <property type="term" value="F:RNA polymerase I core promoter sequence-specific DNA binding"/>
    <property type="evidence" value="ECO:0007669"/>
    <property type="project" value="TreeGrafter"/>
</dbReference>
<sequence length="544" mass="61608">MQGFVKDRQNTKSPHNALANAQHVPKTDRQAVGANARVSIKNGLPSQRRTPVSGALGRGSANAQNSSAVLQNPRRVHSAQGHTQKRDPYDTDAESLDTTIDQSVVQLEGGPQNEQHYHQNEQVFGLDVSGDVGESNPGSEEPEHPYEKENQGITQDDEEFLEENGLSHIDQAQKVAFLRQAGRLDLPNVEGDSYPTTTNGEPSELDGMQQLPSDYRYEDRQSSPFRQHFNVKHEPGQPNVLQATHRQQKLHMPAPRQSLSKPSQLFEQSAQLRDQTRANAPTVQQPRQNIQQHRVVPQSGQPPVHNQPNAGVTPAGFSMFANPYQNAHVEANNQQYVHRQQPGPSYVQFQFEPVKSMEPPAPVEYPFSAQAIPKQTSYQPPIEQVAIEEPQTIQIEDYDPETLFNMKYESLKNESFDTDPRAKPPVLTEEDAQKSLPERLVLVQKNLTPDKQASFFSSLPTSEWEDAGDWFLDQFQTIIQRTKQARQKKRKLVQEFEEEVEKRHRHVAKKQQQVEQAMEKMKTQGESLVPRSPRPSKSPRPRRN</sequence>
<dbReference type="InterPro" id="IPR053029">
    <property type="entry name" value="RNA_pol_I-specific_init_factor"/>
</dbReference>
<dbReference type="Pfam" id="PF15463">
    <property type="entry name" value="ECM11"/>
    <property type="match status" value="1"/>
</dbReference>
<evidence type="ECO:0000256" key="1">
    <source>
        <dbReference type="SAM" id="MobiDB-lite"/>
    </source>
</evidence>
<feature type="region of interest" description="Disordered" evidence="1">
    <location>
        <begin position="1"/>
        <end position="93"/>
    </location>
</feature>
<dbReference type="GO" id="GO:0070860">
    <property type="term" value="C:RNA polymerase I core factor complex"/>
    <property type="evidence" value="ECO:0007669"/>
    <property type="project" value="TreeGrafter"/>
</dbReference>
<dbReference type="OrthoDB" id="5346740at2759"/>
<organism evidence="3 4">
    <name type="scientific">Cochliobolus carbonum (strain 26-R-13)</name>
    <name type="common">Maize leaf spot fungus</name>
    <name type="synonym">Bipolaris zeicola</name>
    <dbReference type="NCBI Taxonomy" id="930089"/>
    <lineage>
        <taxon>Eukaryota</taxon>
        <taxon>Fungi</taxon>
        <taxon>Dikarya</taxon>
        <taxon>Ascomycota</taxon>
        <taxon>Pezizomycotina</taxon>
        <taxon>Dothideomycetes</taxon>
        <taxon>Pleosporomycetidae</taxon>
        <taxon>Pleosporales</taxon>
        <taxon>Pleosporineae</taxon>
        <taxon>Pleosporaceae</taxon>
        <taxon>Bipolaris</taxon>
    </lineage>
</organism>
<dbReference type="PANTHER" id="PTHR28244">
    <property type="entry name" value="RNA POLYMERASE I-SPECIFIC TRANSCRIPTION INITIATION FACTOR RRN11"/>
    <property type="match status" value="1"/>
</dbReference>
<dbReference type="AlphaFoldDB" id="W6YFZ4"/>
<feature type="compositionally biased region" description="Basic and acidic residues" evidence="1">
    <location>
        <begin position="141"/>
        <end position="150"/>
    </location>
</feature>
<dbReference type="KEGG" id="bze:COCCADRAFT_34090"/>
<dbReference type="EMBL" id="KI964560">
    <property type="protein sequence ID" value="EUC36568.1"/>
    <property type="molecule type" value="Genomic_DNA"/>
</dbReference>
<protein>
    <recommendedName>
        <fullName evidence="2">Extracellular mutant protein 11 C-terminal domain-containing protein</fullName>
    </recommendedName>
</protein>
<feature type="domain" description="Extracellular mutant protein 11 C-terminal" evidence="2">
    <location>
        <begin position="397"/>
        <end position="528"/>
    </location>
</feature>
<feature type="region of interest" description="Disordered" evidence="1">
    <location>
        <begin position="503"/>
        <end position="544"/>
    </location>
</feature>
<gene>
    <name evidence="3" type="ORF">COCCADRAFT_34090</name>
</gene>
<dbReference type="GO" id="GO:0017025">
    <property type="term" value="F:TBP-class protein binding"/>
    <property type="evidence" value="ECO:0007669"/>
    <property type="project" value="TreeGrafter"/>
</dbReference>
<dbReference type="eggNOG" id="ENOG502STPQ">
    <property type="taxonomic scope" value="Eukaryota"/>
</dbReference>
<feature type="region of interest" description="Disordered" evidence="1">
    <location>
        <begin position="186"/>
        <end position="209"/>
    </location>
</feature>
<dbReference type="HOGENOM" id="CLU_559051_0_0_1"/>
<name>W6YFZ4_COCC2</name>
<keyword evidence="4" id="KW-1185">Reference proteome</keyword>
<evidence type="ECO:0000313" key="4">
    <source>
        <dbReference type="Proteomes" id="UP000053841"/>
    </source>
</evidence>
<accession>W6YFZ4</accession>
<dbReference type="RefSeq" id="XP_007709130.1">
    <property type="nucleotide sequence ID" value="XM_007710940.1"/>
</dbReference>
<dbReference type="Proteomes" id="UP000053841">
    <property type="component" value="Unassembled WGS sequence"/>
</dbReference>
<feature type="compositionally biased region" description="Basic and acidic residues" evidence="1">
    <location>
        <begin position="1"/>
        <end position="10"/>
    </location>
</feature>
<feature type="compositionally biased region" description="Polar residues" evidence="1">
    <location>
        <begin position="61"/>
        <end position="70"/>
    </location>
</feature>
<dbReference type="PANTHER" id="PTHR28244:SF3">
    <property type="entry name" value="EXTRACELLULAR MUTANT PROTEIN 11 C-TERMINAL DOMAIN-CONTAINING PROTEIN"/>
    <property type="match status" value="1"/>
</dbReference>
<feature type="region of interest" description="Disordered" evidence="1">
    <location>
        <begin position="127"/>
        <end position="151"/>
    </location>
</feature>
<proteinExistence type="predicted"/>
<dbReference type="GeneID" id="19147667"/>
<evidence type="ECO:0000259" key="2">
    <source>
        <dbReference type="Pfam" id="PF15463"/>
    </source>
</evidence>
<dbReference type="InterPro" id="IPR029178">
    <property type="entry name" value="Ecm11_C"/>
</dbReference>
<reference evidence="3 4" key="1">
    <citation type="journal article" date="2013" name="PLoS Genet.">
        <title>Comparative genome structure, secondary metabolite, and effector coding capacity across Cochliobolus pathogens.</title>
        <authorList>
            <person name="Condon B.J."/>
            <person name="Leng Y."/>
            <person name="Wu D."/>
            <person name="Bushley K.E."/>
            <person name="Ohm R.A."/>
            <person name="Otillar R."/>
            <person name="Martin J."/>
            <person name="Schackwitz W."/>
            <person name="Grimwood J."/>
            <person name="MohdZainudin N."/>
            <person name="Xue C."/>
            <person name="Wang R."/>
            <person name="Manning V.A."/>
            <person name="Dhillon B."/>
            <person name="Tu Z.J."/>
            <person name="Steffenson B.J."/>
            <person name="Salamov A."/>
            <person name="Sun H."/>
            <person name="Lowry S."/>
            <person name="LaButti K."/>
            <person name="Han J."/>
            <person name="Copeland A."/>
            <person name="Lindquist E."/>
            <person name="Barry K."/>
            <person name="Schmutz J."/>
            <person name="Baker S.E."/>
            <person name="Ciuffetti L.M."/>
            <person name="Grigoriev I.V."/>
            <person name="Zhong S."/>
            <person name="Turgeon B.G."/>
        </authorList>
    </citation>
    <scope>NUCLEOTIDE SEQUENCE [LARGE SCALE GENOMIC DNA]</scope>
    <source>
        <strain evidence="3 4">26-R-13</strain>
    </source>
</reference>